<evidence type="ECO:0000313" key="3">
    <source>
        <dbReference type="EMBL" id="CAG9529789.1"/>
    </source>
</evidence>
<feature type="region of interest" description="Disordered" evidence="2">
    <location>
        <begin position="2194"/>
        <end position="2271"/>
    </location>
</feature>
<dbReference type="PANTHER" id="PTHR18898">
    <property type="entry name" value="NUCLEOPROTEIN TPR-RELATED"/>
    <property type="match status" value="1"/>
</dbReference>
<feature type="coiled-coil region" evidence="1">
    <location>
        <begin position="488"/>
        <end position="557"/>
    </location>
</feature>
<dbReference type="GO" id="GO:0005643">
    <property type="term" value="C:nuclear pore"/>
    <property type="evidence" value="ECO:0007669"/>
    <property type="project" value="TreeGrafter"/>
</dbReference>
<dbReference type="GO" id="GO:0017056">
    <property type="term" value="F:structural constituent of nuclear pore"/>
    <property type="evidence" value="ECO:0007669"/>
    <property type="project" value="TreeGrafter"/>
</dbReference>
<feature type="compositionally biased region" description="Basic and acidic residues" evidence="2">
    <location>
        <begin position="1856"/>
        <end position="1869"/>
    </location>
</feature>
<name>A0A8J2LVG1_9BILA</name>
<feature type="region of interest" description="Disordered" evidence="2">
    <location>
        <begin position="1"/>
        <end position="46"/>
    </location>
</feature>
<protein>
    <recommendedName>
        <fullName evidence="5">Nucleoprotein TPR</fullName>
    </recommendedName>
</protein>
<feature type="compositionally biased region" description="Acidic residues" evidence="2">
    <location>
        <begin position="2001"/>
        <end position="2019"/>
    </location>
</feature>
<feature type="region of interest" description="Disordered" evidence="2">
    <location>
        <begin position="1722"/>
        <end position="1747"/>
    </location>
</feature>
<reference evidence="3" key="1">
    <citation type="submission" date="2021-09" db="EMBL/GenBank/DDBJ databases">
        <authorList>
            <consortium name="Pathogen Informatics"/>
        </authorList>
    </citation>
    <scope>NUCLEOTIDE SEQUENCE</scope>
</reference>
<feature type="coiled-coil region" evidence="1">
    <location>
        <begin position="843"/>
        <end position="870"/>
    </location>
</feature>
<dbReference type="EMBL" id="CAKAEH010000089">
    <property type="protein sequence ID" value="CAG9529789.1"/>
    <property type="molecule type" value="Genomic_DNA"/>
</dbReference>
<feature type="compositionally biased region" description="Low complexity" evidence="2">
    <location>
        <begin position="1732"/>
        <end position="1747"/>
    </location>
</feature>
<feature type="compositionally biased region" description="Polar residues" evidence="2">
    <location>
        <begin position="2238"/>
        <end position="2254"/>
    </location>
</feature>
<feature type="compositionally biased region" description="Basic and acidic residues" evidence="2">
    <location>
        <begin position="1879"/>
        <end position="1895"/>
    </location>
</feature>
<dbReference type="OrthoDB" id="5849780at2759"/>
<dbReference type="GO" id="GO:1901673">
    <property type="term" value="P:regulation of mitotic spindle assembly"/>
    <property type="evidence" value="ECO:0007669"/>
    <property type="project" value="TreeGrafter"/>
</dbReference>
<evidence type="ECO:0008006" key="5">
    <source>
        <dbReference type="Google" id="ProtNLM"/>
    </source>
</evidence>
<feature type="region of interest" description="Disordered" evidence="2">
    <location>
        <begin position="1831"/>
        <end position="1903"/>
    </location>
</feature>
<organism evidence="3 4">
    <name type="scientific">Cercopithifilaria johnstoni</name>
    <dbReference type="NCBI Taxonomy" id="2874296"/>
    <lineage>
        <taxon>Eukaryota</taxon>
        <taxon>Metazoa</taxon>
        <taxon>Ecdysozoa</taxon>
        <taxon>Nematoda</taxon>
        <taxon>Chromadorea</taxon>
        <taxon>Rhabditida</taxon>
        <taxon>Spirurina</taxon>
        <taxon>Spiruromorpha</taxon>
        <taxon>Filarioidea</taxon>
        <taxon>Onchocercidae</taxon>
        <taxon>Cercopithifilaria</taxon>
    </lineage>
</organism>
<keyword evidence="4" id="KW-1185">Reference proteome</keyword>
<feature type="region of interest" description="Disordered" evidence="2">
    <location>
        <begin position="2152"/>
        <end position="2181"/>
    </location>
</feature>
<feature type="compositionally biased region" description="Acidic residues" evidence="2">
    <location>
        <begin position="1947"/>
        <end position="1980"/>
    </location>
</feature>
<evidence type="ECO:0000313" key="4">
    <source>
        <dbReference type="Proteomes" id="UP000746747"/>
    </source>
</evidence>
<feature type="coiled-coil region" evidence="1">
    <location>
        <begin position="124"/>
        <end position="190"/>
    </location>
</feature>
<accession>A0A8J2LVG1</accession>
<dbReference type="PANTHER" id="PTHR18898:SF2">
    <property type="entry name" value="NUCLEOPROTEIN TPR"/>
    <property type="match status" value="1"/>
</dbReference>
<feature type="coiled-coil region" evidence="1">
    <location>
        <begin position="1222"/>
        <end position="1410"/>
    </location>
</feature>
<feature type="region of interest" description="Disordered" evidence="2">
    <location>
        <begin position="1497"/>
        <end position="1519"/>
    </location>
</feature>
<feature type="coiled-coil region" evidence="1">
    <location>
        <begin position="1023"/>
        <end position="1191"/>
    </location>
</feature>
<dbReference type="GO" id="GO:0006406">
    <property type="term" value="P:mRNA export from nucleus"/>
    <property type="evidence" value="ECO:0007669"/>
    <property type="project" value="TreeGrafter"/>
</dbReference>
<proteinExistence type="predicted"/>
<evidence type="ECO:0000256" key="1">
    <source>
        <dbReference type="SAM" id="Coils"/>
    </source>
</evidence>
<feature type="coiled-coil region" evidence="1">
    <location>
        <begin position="590"/>
        <end position="650"/>
    </location>
</feature>
<feature type="region of interest" description="Disordered" evidence="2">
    <location>
        <begin position="1920"/>
        <end position="2063"/>
    </location>
</feature>
<feature type="coiled-coil region" evidence="1">
    <location>
        <begin position="1525"/>
        <end position="1618"/>
    </location>
</feature>
<feature type="coiled-coil region" evidence="1">
    <location>
        <begin position="293"/>
        <end position="359"/>
    </location>
</feature>
<dbReference type="Proteomes" id="UP000746747">
    <property type="component" value="Unassembled WGS sequence"/>
</dbReference>
<feature type="compositionally biased region" description="Basic and acidic residues" evidence="2">
    <location>
        <begin position="2032"/>
        <end position="2041"/>
    </location>
</feature>
<feature type="compositionally biased region" description="Basic residues" evidence="2">
    <location>
        <begin position="2262"/>
        <end position="2271"/>
    </location>
</feature>
<comment type="caution">
    <text evidence="3">The sequence shown here is derived from an EMBL/GenBank/DDBJ whole genome shotgun (WGS) entry which is preliminary data.</text>
</comment>
<gene>
    <name evidence="3" type="ORF">CJOHNSTONI_LOCUS343</name>
</gene>
<feature type="coiled-coil region" evidence="1">
    <location>
        <begin position="769"/>
        <end position="817"/>
    </location>
</feature>
<sequence>MSDDKSQEGEEQEQQPQRSVEGTEGSGSLEIVTGDDKSEGQHGSMFGKSLRDASIKLSTFAGSHDEDIFSEDTVLTTEHAPSEQGTKIVASDVTELKKEKVRLEHVLFLTNEELDAVRDKLYRVSEAENALKKENEQLLRDRSQRMAAMRELEAERDRILLAKNECEQKAEMLLRQREDYEGKINRLNHDKSLIASDLQLQKNEVTKLIEKNVLLDTKLDEYAKQKRIVEYEKERWAQEKEIYLHNKDWFMNEIKERDRKFAVLRIEMVRYTGELQAEIASITDKYESAASDVKKLTATLADRNREISRLNDRIKEILEDNAQKLNKLEEELLASERLCSVYKETGDDAENNLRQLNDDFENRGKLLEESKKAYESLCVQFEEKQATFTREIVQKDKKIEELLDELQKANDLLKSRHRVTLTDDEIMELSPAAAAASSLIRSGVSLTSIYREHCRVVAELEEAKAENKRIDNYFHELVEDIEAKAPLLAQQRIEYEKMSDLCNNLQEQLQSAEQERVKLENARDAATRELTYTRAELERYQRDVEDLSMQVRHLLHASEVERARNTDSPPMNSEDSDMLWNSIGEMQKVNQKLMSDLRSANANRDRAVEEAKSEEINRLTDALNDAIKKLDFLKDENSKQNMVIEELGKQRDIYKKVGNERKTLEESRILTKRMQEIDSENAVLRVHLERAEKSLDLFREEKHHSDELLQTRIDHQFALIAELRKTNGKLEADIEVQRQTQLLLTKQSENDSNELSLAREKYIKMDNNYKMTDERCRKLQEELMETKGEVAKYKTDVEALMEQVSLLRSTEARLQQELHILRESNYSNEKMSYTLKQLECRLQHNDEEKVKILEDQLKLAKDENESLKKFVSEISEQHRLISLDLKMTTNKIQTERDQALASKKSAEERLIWKDKELSELQTKYDDLMNQLKAPDASLESTDGGCKKEAQQLRNRNSYLENQLKDMSHKLEASEKMLAIREQELSEISKLSNNMEATLLEQGVSALAERNSVQAVLDLVRGQLAESVTAVENQRAEIAQLEQKLQEGANKTEQLKMEKMKEYQGLEKRCSILDIQRANAEARIRELELENAKIAAAKVSFDEESSRMKEDISKLEQALHVKELELVNLKNTAVGLEQKSEDVRRSCSSEVAALRVERNRFEEELSLSNKLIDEQKQKLEELGDNLIKVTERMTVLERSGSTSSDDIAAPVGSKSAVALYEVIKYLQGENRQAMERMMNAELQWKRLQVQQATADEHRLKLEEEIQKLRREAEAHVRSIAEKSEMVARLTLMEDTQKENQNLKLQNEKLIRRNEQLSKNANDLQVRIASLTAEKVTEKGRLQTINTDLQICRKELESWKERHNQALISLGKFGPERVVALNNEVESLKRRLSMVTTERDSLKREIEKSVQESTSKETLVDVQKKFDESESERLKLSARFEQARLLARRYRMKSQTLEKDVEGLKAMLTEKSIVEEENITETARLKQELLTLRAEIEKQRQKAMPRTGWPVDGGTGSTQPTKASTILQTQLKQLEGLNQQNKDLSKQLEESAERYKAAQAKLSEAEAKFRELKTENDTKEELRFRLNSITSMLTKKEQEVARLREELETAKQSDEAYQGKIKVLEAALDTCRKEASSRPGFSSSGFIKPVSSSTSVITQSQSSPIAALLVTNTGGVDFPPSSKEETPTTSRLLPLVKSAATIGATQIEKYEDTKQEVAVVGSIEEQETHRNTPVSTTSEQSNTVSQSSSGDIMPVQLQQHNVTSGNGDGANIITSSVASGDVPVVIQGIVSQVGPESISITHNEDESSRKRAYIPSSYQIETGSDVLEPRKRYRGSSMGQVSTSGRFMKSGSESGVDIEQHATDEAEHEQQESVETTTNPEGDRSDGMETNEIRENIKSTVEVQEVSADVSYGMVGEGVAQEGHDEDEQIEDNEHNVIVGEDLRREVSADEDNLSEEEGDEMLEEMEDEEFDEEEPDEEGEFELPPQYRRSDYHTTRESGNNGDEDDGVILIEDDDDDDGEVEHSCSPADLSTDETHGEDLKRSVIIGDDVETSSAEARERQNIQGESIRRMELRFEAAAEHSGAILHMDSSTPQAFSADHMGESDTSRSEHCNSEALYLPSAELDLQPHSVDIALQERGDVVSGSELHVVRDSPPLIENIESDSRGASSTVAPITGTDVDSGESEHVLMIEEGGNDVAEEEQGDRHVTQTDDEAGSSGPSTSDGSATRRIRIRYPDITEPTSSSSDATHQISGSTQRGGRSTLLRRGRGYRM</sequence>
<keyword evidence="1" id="KW-0175">Coiled coil</keyword>
<evidence type="ECO:0000256" key="2">
    <source>
        <dbReference type="SAM" id="MobiDB-lite"/>
    </source>
</evidence>